<dbReference type="InterPro" id="IPR030547">
    <property type="entry name" value="XRCC2"/>
</dbReference>
<proteinExistence type="predicted"/>
<sequence length="304" mass="34228">MAARAWIETDETAKEMLSRVLTKSPPFLFRPPLHRLPLRAGNVVEITGPSPSAKTHILIHAAIDCILPGQWKGVDYGGLDRLVMYIDLDCKFDVLRLSHLLKQRITEAGSGLLFHDGEELHSLCMKRFLYVRCYSSLEFLSALKTLHHQLVERVVEDVEGNGGHCLMIDNIGAFHWMDRAVSSSAKSLPGCNGRRGVSLDSIVEAVVREMKKVLVVHPMLVMVTKATVLGGDRRGSNDVTQNSLYREFMPLVWQSFVTHRLLVRAVDDDSCEQQSRYLLEWLLSSPRSFVERFLVKDAGLSCDL</sequence>
<keyword evidence="2" id="KW-1185">Reference proteome</keyword>
<dbReference type="SUPFAM" id="SSF52540">
    <property type="entry name" value="P-loop containing nucleoside triphosphate hydrolases"/>
    <property type="match status" value="1"/>
</dbReference>
<dbReference type="EMBL" id="OZ034815">
    <property type="protein sequence ID" value="CAL1366903.1"/>
    <property type="molecule type" value="Genomic_DNA"/>
</dbReference>
<dbReference type="Proteomes" id="UP001497516">
    <property type="component" value="Chromosome 2"/>
</dbReference>
<name>A0AAV2D4V8_9ROSI</name>
<evidence type="ECO:0000313" key="2">
    <source>
        <dbReference type="Proteomes" id="UP001497516"/>
    </source>
</evidence>
<evidence type="ECO:0008006" key="3">
    <source>
        <dbReference type="Google" id="ProtNLM"/>
    </source>
</evidence>
<gene>
    <name evidence="1" type="ORF">LTRI10_LOCUS10854</name>
</gene>
<dbReference type="Gene3D" id="3.40.50.300">
    <property type="entry name" value="P-loop containing nucleotide triphosphate hydrolases"/>
    <property type="match status" value="1"/>
</dbReference>
<dbReference type="PANTHER" id="PTHR46644">
    <property type="entry name" value="DNA REPAIR PROTEIN XRCC2"/>
    <property type="match status" value="1"/>
</dbReference>
<dbReference type="GO" id="GO:0000724">
    <property type="term" value="P:double-strand break repair via homologous recombination"/>
    <property type="evidence" value="ECO:0007669"/>
    <property type="project" value="InterPro"/>
</dbReference>
<dbReference type="InterPro" id="IPR027417">
    <property type="entry name" value="P-loop_NTPase"/>
</dbReference>
<dbReference type="CDD" id="cd19490">
    <property type="entry name" value="XRCC2"/>
    <property type="match status" value="1"/>
</dbReference>
<dbReference type="GO" id="GO:0005657">
    <property type="term" value="C:replication fork"/>
    <property type="evidence" value="ECO:0007669"/>
    <property type="project" value="InterPro"/>
</dbReference>
<reference evidence="1 2" key="1">
    <citation type="submission" date="2024-04" db="EMBL/GenBank/DDBJ databases">
        <authorList>
            <person name="Fracassetti M."/>
        </authorList>
    </citation>
    <scope>NUCLEOTIDE SEQUENCE [LARGE SCALE GENOMIC DNA]</scope>
</reference>
<dbReference type="PANTHER" id="PTHR46644:SF2">
    <property type="entry name" value="DNA REPAIR PROTEIN XRCC2"/>
    <property type="match status" value="1"/>
</dbReference>
<protein>
    <recommendedName>
        <fullName evidence="3">RecA family profile 1 domain-containing protein</fullName>
    </recommendedName>
</protein>
<accession>A0AAV2D4V8</accession>
<organism evidence="1 2">
    <name type="scientific">Linum trigynum</name>
    <dbReference type="NCBI Taxonomy" id="586398"/>
    <lineage>
        <taxon>Eukaryota</taxon>
        <taxon>Viridiplantae</taxon>
        <taxon>Streptophyta</taxon>
        <taxon>Embryophyta</taxon>
        <taxon>Tracheophyta</taxon>
        <taxon>Spermatophyta</taxon>
        <taxon>Magnoliopsida</taxon>
        <taxon>eudicotyledons</taxon>
        <taxon>Gunneridae</taxon>
        <taxon>Pentapetalae</taxon>
        <taxon>rosids</taxon>
        <taxon>fabids</taxon>
        <taxon>Malpighiales</taxon>
        <taxon>Linaceae</taxon>
        <taxon>Linum</taxon>
    </lineage>
</organism>
<dbReference type="AlphaFoldDB" id="A0AAV2D4V8"/>
<evidence type="ECO:0000313" key="1">
    <source>
        <dbReference type="EMBL" id="CAL1366903.1"/>
    </source>
</evidence>
<dbReference type="GO" id="GO:0033063">
    <property type="term" value="C:Rad51B-Rad51C-Rad51D-XRCC2 complex"/>
    <property type="evidence" value="ECO:0007669"/>
    <property type="project" value="InterPro"/>
</dbReference>